<evidence type="ECO:0000256" key="1">
    <source>
        <dbReference type="ARBA" id="ARBA00022679"/>
    </source>
</evidence>
<dbReference type="SMART" id="SM00563">
    <property type="entry name" value="PlsC"/>
    <property type="match status" value="1"/>
</dbReference>
<dbReference type="GO" id="GO:0006654">
    <property type="term" value="P:phosphatidic acid biosynthetic process"/>
    <property type="evidence" value="ECO:0007669"/>
    <property type="project" value="TreeGrafter"/>
</dbReference>
<dbReference type="SUPFAM" id="SSF69593">
    <property type="entry name" value="Glycerol-3-phosphate (1)-acyltransferase"/>
    <property type="match status" value="1"/>
</dbReference>
<keyword evidence="5" id="KW-1185">Reference proteome</keyword>
<organism evidence="4 5">
    <name type="scientific">Rippkaea orientalis (strain PCC 8801 / RF-1)</name>
    <name type="common">Cyanothece sp. (strain PCC 8801)</name>
    <dbReference type="NCBI Taxonomy" id="41431"/>
    <lineage>
        <taxon>Bacteria</taxon>
        <taxon>Bacillati</taxon>
        <taxon>Cyanobacteriota</taxon>
        <taxon>Cyanophyceae</taxon>
        <taxon>Oscillatoriophycideae</taxon>
        <taxon>Chroococcales</taxon>
        <taxon>Aphanothecaceae</taxon>
        <taxon>Rippkaea</taxon>
        <taxon>Rippkaea orientalis</taxon>
    </lineage>
</organism>
<reference evidence="5" key="1">
    <citation type="journal article" date="2011" name="MBio">
        <title>Novel metabolic attributes of the genus Cyanothece, comprising a group of unicellular nitrogen-fixing Cyanobacteria.</title>
        <authorList>
            <person name="Bandyopadhyay A."/>
            <person name="Elvitigala T."/>
            <person name="Welsh E."/>
            <person name="Stockel J."/>
            <person name="Liberton M."/>
            <person name="Min H."/>
            <person name="Sherman L.A."/>
            <person name="Pakrasi H.B."/>
        </authorList>
    </citation>
    <scope>NUCLEOTIDE SEQUENCE [LARGE SCALE GENOMIC DNA]</scope>
    <source>
        <strain evidence="5">PCC 8801</strain>
    </source>
</reference>
<evidence type="ECO:0000256" key="2">
    <source>
        <dbReference type="ARBA" id="ARBA00023315"/>
    </source>
</evidence>
<dbReference type="OrthoDB" id="9803035at2"/>
<dbReference type="HOGENOM" id="CLU_939147_0_0_3"/>
<dbReference type="KEGG" id="cyp:PCC8801_4209"/>
<keyword evidence="1 4" id="KW-0808">Transferase</keyword>
<evidence type="ECO:0000313" key="5">
    <source>
        <dbReference type="Proteomes" id="UP000008204"/>
    </source>
</evidence>
<name>B7K684_RIPO1</name>
<dbReference type="GO" id="GO:0005886">
    <property type="term" value="C:plasma membrane"/>
    <property type="evidence" value="ECO:0007669"/>
    <property type="project" value="TreeGrafter"/>
</dbReference>
<dbReference type="AlphaFoldDB" id="B7K684"/>
<dbReference type="PANTHER" id="PTHR10434">
    <property type="entry name" value="1-ACYL-SN-GLYCEROL-3-PHOSPHATE ACYLTRANSFERASE"/>
    <property type="match status" value="1"/>
</dbReference>
<dbReference type="PANTHER" id="PTHR10434:SF11">
    <property type="entry name" value="1-ACYL-SN-GLYCEROL-3-PHOSPHATE ACYLTRANSFERASE"/>
    <property type="match status" value="1"/>
</dbReference>
<dbReference type="GO" id="GO:0003841">
    <property type="term" value="F:1-acylglycerol-3-phosphate O-acyltransferase activity"/>
    <property type="evidence" value="ECO:0007669"/>
    <property type="project" value="TreeGrafter"/>
</dbReference>
<dbReference type="Proteomes" id="UP000008204">
    <property type="component" value="Chromosome"/>
</dbReference>
<dbReference type="EMBL" id="CP001287">
    <property type="protein sequence ID" value="ACK68137.1"/>
    <property type="molecule type" value="Genomic_DNA"/>
</dbReference>
<accession>B7K684</accession>
<dbReference type="CDD" id="cd07989">
    <property type="entry name" value="LPLAT_AGPAT-like"/>
    <property type="match status" value="1"/>
</dbReference>
<dbReference type="RefSeq" id="WP_015785185.1">
    <property type="nucleotide sequence ID" value="NC_011726.1"/>
</dbReference>
<evidence type="ECO:0000313" key="4">
    <source>
        <dbReference type="EMBL" id="ACK68137.1"/>
    </source>
</evidence>
<proteinExistence type="predicted"/>
<dbReference type="eggNOG" id="COG0204">
    <property type="taxonomic scope" value="Bacteria"/>
</dbReference>
<evidence type="ECO:0000259" key="3">
    <source>
        <dbReference type="SMART" id="SM00563"/>
    </source>
</evidence>
<dbReference type="STRING" id="41431.PCC8801_4209"/>
<gene>
    <name evidence="4" type="ordered locus">PCC8801_4209</name>
</gene>
<protein>
    <submittedName>
        <fullName evidence="4">Phospholipid/glycerol acyltransferase</fullName>
    </submittedName>
</protein>
<dbReference type="InterPro" id="IPR002123">
    <property type="entry name" value="Plipid/glycerol_acylTrfase"/>
</dbReference>
<feature type="domain" description="Phospholipid/glycerol acyltransferase" evidence="3">
    <location>
        <begin position="93"/>
        <end position="246"/>
    </location>
</feature>
<keyword evidence="2 4" id="KW-0012">Acyltransferase</keyword>
<dbReference type="Pfam" id="PF01553">
    <property type="entry name" value="Acyltransferase"/>
    <property type="match status" value="1"/>
</dbReference>
<sequence>MSIPRQKLLTHPFSLPTLTPKTIQRAQEGLVAAQNSAVRGAIYHSLQQLERIIEGKFDHRLSGSYRHWILRSLIHSLFRVKIEYPERIPRNRVILVANHLNHLDPFLLLSEVPASPYYYILGDSRSLYNKRWKRLILGLSGGVIPLQRRWGQETAIIEAVKAGNEDLKSLAEAIEENVPSGNDIKSLRQIDRAVKSILDREEGIILFPEGRLGTTEGSLTVPLKRGTALYALRGGVPIVPVALSGTKHLYWRKTLTLTFGEPLLFPQIKHPQRKEIEAVLETLEKAMVELLPKDYQEPDEPKLFANFLNQMFY</sequence>